<dbReference type="OrthoDB" id="9803979at2"/>
<dbReference type="EMBL" id="CP014209">
    <property type="protein sequence ID" value="ANC29703.1"/>
    <property type="molecule type" value="Genomic_DNA"/>
</dbReference>
<dbReference type="KEGG" id="ido:I598_0110"/>
<reference evidence="1 2" key="1">
    <citation type="submission" date="2016-01" db="EMBL/GenBank/DDBJ databases">
        <title>Complete genome sequence of a soil Actinobacterium, Isoptericola dokdonensis DS-3.</title>
        <authorList>
            <person name="Kwon S.-K."/>
            <person name="Kim J.F."/>
        </authorList>
    </citation>
    <scope>NUCLEOTIDE SEQUENCE [LARGE SCALE GENOMIC DNA]</scope>
    <source>
        <strain evidence="1 2">DS-3</strain>
    </source>
</reference>
<sequence length="209" mass="22409">MSDPVRLTGDEIFTDVDATVRDFWAYALSNLKENTARGYLAEFLVARAVGATGPRIEWDAYDVLAPDGTTIEVKTSGHTQAWERRGPAVLKFGGLPGGQEATKIKRSWSAATGETIEAFVADAYVFCVQTTTTDQEYDGLDIGAWDFYVLPGSLVAESGQKSMVLSTVKRLGGERFGWRDLAPAIAASAEMNSTWGQAAGATAVVASDQ</sequence>
<name>A0A168E7W3_9MICO</name>
<dbReference type="AlphaFoldDB" id="A0A168E7W3"/>
<proteinExistence type="predicted"/>
<keyword evidence="2" id="KW-1185">Reference proteome</keyword>
<evidence type="ECO:0000313" key="2">
    <source>
        <dbReference type="Proteomes" id="UP000076794"/>
    </source>
</evidence>
<gene>
    <name evidence="1" type="ORF">I598_0110</name>
</gene>
<accession>A0A168E7W3</accession>
<evidence type="ECO:0000313" key="1">
    <source>
        <dbReference type="EMBL" id="ANC29703.1"/>
    </source>
</evidence>
<dbReference type="RefSeq" id="WP_068200283.1">
    <property type="nucleotide sequence ID" value="NZ_CP014209.1"/>
</dbReference>
<dbReference type="Proteomes" id="UP000076794">
    <property type="component" value="Chromosome"/>
</dbReference>
<dbReference type="PATRIC" id="fig|1300344.3.peg.105"/>
<organism evidence="1 2">
    <name type="scientific">Isoptericola dokdonensis DS-3</name>
    <dbReference type="NCBI Taxonomy" id="1300344"/>
    <lineage>
        <taxon>Bacteria</taxon>
        <taxon>Bacillati</taxon>
        <taxon>Actinomycetota</taxon>
        <taxon>Actinomycetes</taxon>
        <taxon>Micrococcales</taxon>
        <taxon>Promicromonosporaceae</taxon>
        <taxon>Isoptericola</taxon>
    </lineage>
</organism>
<protein>
    <submittedName>
        <fullName evidence="1">Uncharacterized protein</fullName>
    </submittedName>
</protein>